<evidence type="ECO:0000313" key="4">
    <source>
        <dbReference type="Proteomes" id="UP000092460"/>
    </source>
</evidence>
<feature type="compositionally biased region" description="Basic and acidic residues" evidence="1">
    <location>
        <begin position="133"/>
        <end position="142"/>
    </location>
</feature>
<evidence type="ECO:0000256" key="2">
    <source>
        <dbReference type="SAM" id="Phobius"/>
    </source>
</evidence>
<name>A0A1B0ALB4_9MUSC</name>
<accession>A0A1B0ALB4</accession>
<protein>
    <submittedName>
        <fullName evidence="3">Uncharacterized protein</fullName>
    </submittedName>
</protein>
<evidence type="ECO:0000256" key="1">
    <source>
        <dbReference type="SAM" id="MobiDB-lite"/>
    </source>
</evidence>
<dbReference type="AlphaFoldDB" id="A0A1B0ALB4"/>
<keyword evidence="4" id="KW-1185">Reference proteome</keyword>
<dbReference type="VEuPathDB" id="VectorBase:GPPI000699"/>
<sequence length="210" mass="23476">ALVLFYLYNFLKRYLCARSFFLQFSGNNVQLLKMASANPRLQNEIVRRLLQTGKVTPLEEVYKAVRSFCETDSEKSSIGSWGRTSQTYQVTTMMNKKIGLGRATATAVMCAAVVVVPVGVAVGAPNRGNAKGAKADDQEAPKRRNKSPLSPPISQQRYIFRFFKFLFICGTLGKKYEDQEFTRTLGEVVNLGTVDLTFPSLRQNSDNLIL</sequence>
<proteinExistence type="predicted"/>
<feature type="region of interest" description="Disordered" evidence="1">
    <location>
        <begin position="127"/>
        <end position="152"/>
    </location>
</feature>
<evidence type="ECO:0000313" key="3">
    <source>
        <dbReference type="EnsemblMetazoa" id="GPPI000699-PA"/>
    </source>
</evidence>
<reference evidence="4" key="1">
    <citation type="submission" date="2015-01" db="EMBL/GenBank/DDBJ databases">
        <authorList>
            <person name="Aksoy S."/>
            <person name="Warren W."/>
            <person name="Wilson R.K."/>
        </authorList>
    </citation>
    <scope>NUCLEOTIDE SEQUENCE [LARGE SCALE GENOMIC DNA]</scope>
    <source>
        <strain evidence="4">IAEA</strain>
    </source>
</reference>
<keyword evidence="2" id="KW-0812">Transmembrane</keyword>
<dbReference type="Proteomes" id="UP000092460">
    <property type="component" value="Unassembled WGS sequence"/>
</dbReference>
<reference evidence="3" key="2">
    <citation type="submission" date="2020-05" db="UniProtKB">
        <authorList>
            <consortium name="EnsemblMetazoa"/>
        </authorList>
    </citation>
    <scope>IDENTIFICATION</scope>
    <source>
        <strain evidence="3">IAEA</strain>
    </source>
</reference>
<keyword evidence="2" id="KW-0472">Membrane</keyword>
<organism evidence="3 4">
    <name type="scientific">Glossina palpalis gambiensis</name>
    <dbReference type="NCBI Taxonomy" id="67801"/>
    <lineage>
        <taxon>Eukaryota</taxon>
        <taxon>Metazoa</taxon>
        <taxon>Ecdysozoa</taxon>
        <taxon>Arthropoda</taxon>
        <taxon>Hexapoda</taxon>
        <taxon>Insecta</taxon>
        <taxon>Pterygota</taxon>
        <taxon>Neoptera</taxon>
        <taxon>Endopterygota</taxon>
        <taxon>Diptera</taxon>
        <taxon>Brachycera</taxon>
        <taxon>Muscomorpha</taxon>
        <taxon>Hippoboscoidea</taxon>
        <taxon>Glossinidae</taxon>
        <taxon>Glossina</taxon>
    </lineage>
</organism>
<dbReference type="EMBL" id="JXJN01030755">
    <property type="status" value="NOT_ANNOTATED_CDS"/>
    <property type="molecule type" value="Genomic_DNA"/>
</dbReference>
<keyword evidence="2" id="KW-1133">Transmembrane helix</keyword>
<dbReference type="EnsemblMetazoa" id="GPPI000699-RA">
    <property type="protein sequence ID" value="GPPI000699-PA"/>
    <property type="gene ID" value="GPPI000699"/>
</dbReference>
<feature type="transmembrane region" description="Helical" evidence="2">
    <location>
        <begin position="103"/>
        <end position="124"/>
    </location>
</feature>